<sequence>MNTIIAYKELATAIRLNHFRGRVKPDKKSPGPPNQVVGGPGLFYRIAAMLAFSELEAARIAAGIAARIAIMEVMAVVVMEEVTMVVVFSTATNI</sequence>
<name>A0A5J4KHY2_9CHLR</name>
<dbReference type="Proteomes" id="UP000326912">
    <property type="component" value="Unassembled WGS sequence"/>
</dbReference>
<accession>A0A5J4KHY2</accession>
<evidence type="ECO:0000313" key="2">
    <source>
        <dbReference type="Proteomes" id="UP000326912"/>
    </source>
</evidence>
<dbReference type="EMBL" id="BKZW01000001">
    <property type="protein sequence ID" value="GER89398.1"/>
    <property type="molecule type" value="Genomic_DNA"/>
</dbReference>
<protein>
    <submittedName>
        <fullName evidence="1">Uncharacterized protein</fullName>
    </submittedName>
</protein>
<keyword evidence="2" id="KW-1185">Reference proteome</keyword>
<proteinExistence type="predicted"/>
<gene>
    <name evidence="1" type="ORF">KDW_35600</name>
</gene>
<evidence type="ECO:0000313" key="1">
    <source>
        <dbReference type="EMBL" id="GER89398.1"/>
    </source>
</evidence>
<organism evidence="1 2">
    <name type="scientific">Dictyobacter vulcani</name>
    <dbReference type="NCBI Taxonomy" id="2607529"/>
    <lineage>
        <taxon>Bacteria</taxon>
        <taxon>Bacillati</taxon>
        <taxon>Chloroflexota</taxon>
        <taxon>Ktedonobacteria</taxon>
        <taxon>Ktedonobacterales</taxon>
        <taxon>Dictyobacteraceae</taxon>
        <taxon>Dictyobacter</taxon>
    </lineage>
</organism>
<comment type="caution">
    <text evidence="1">The sequence shown here is derived from an EMBL/GenBank/DDBJ whole genome shotgun (WGS) entry which is preliminary data.</text>
</comment>
<reference evidence="1 2" key="1">
    <citation type="submission" date="2019-10" db="EMBL/GenBank/DDBJ databases">
        <title>Dictyobacter vulcani sp. nov., within the class Ktedonobacteria, isolated from soil of volcanic Mt. Zao.</title>
        <authorList>
            <person name="Zheng Y."/>
            <person name="Wang C.M."/>
            <person name="Sakai Y."/>
            <person name="Abe K."/>
            <person name="Yokota A."/>
            <person name="Yabe S."/>
        </authorList>
    </citation>
    <scope>NUCLEOTIDE SEQUENCE [LARGE SCALE GENOMIC DNA]</scope>
    <source>
        <strain evidence="1 2">W12</strain>
    </source>
</reference>
<dbReference type="AlphaFoldDB" id="A0A5J4KHY2"/>